<proteinExistence type="predicted"/>
<dbReference type="AlphaFoldDB" id="A0A9W5TEZ9"/>
<dbReference type="EMBL" id="BLIY01000020">
    <property type="protein sequence ID" value="GFE55359.1"/>
    <property type="molecule type" value="Genomic_DNA"/>
</dbReference>
<name>A0A9W5TEZ9_BABOV</name>
<dbReference type="InterPro" id="IPR022086">
    <property type="entry name" value="IMCp"/>
</dbReference>
<comment type="caution">
    <text evidence="1">The sequence shown here is derived from an EMBL/GenBank/DDBJ whole genome shotgun (WGS) entry which is preliminary data.</text>
</comment>
<keyword evidence="2" id="KW-1185">Reference proteome</keyword>
<evidence type="ECO:0000313" key="1">
    <source>
        <dbReference type="EMBL" id="GFE55359.1"/>
    </source>
</evidence>
<dbReference type="Pfam" id="PF12314">
    <property type="entry name" value="IMCp"/>
    <property type="match status" value="1"/>
</dbReference>
<accession>A0A9W5TEZ9</accession>
<dbReference type="Proteomes" id="UP001057455">
    <property type="component" value="Unassembled WGS sequence"/>
</dbReference>
<reference evidence="1" key="1">
    <citation type="submission" date="2019-12" db="EMBL/GenBank/DDBJ databases">
        <title>Genome sequence of Babesia ovis.</title>
        <authorList>
            <person name="Yamagishi J."/>
            <person name="Sevinc F."/>
            <person name="Xuan X."/>
        </authorList>
    </citation>
    <scope>NUCLEOTIDE SEQUENCE</scope>
    <source>
        <strain evidence="1">Selcuk</strain>
    </source>
</reference>
<protein>
    <submittedName>
        <fullName evidence="1">Membrane skeletal protein, putative</fullName>
    </submittedName>
</protein>
<organism evidence="1 2">
    <name type="scientific">Babesia ovis</name>
    <dbReference type="NCBI Taxonomy" id="5869"/>
    <lineage>
        <taxon>Eukaryota</taxon>
        <taxon>Sar</taxon>
        <taxon>Alveolata</taxon>
        <taxon>Apicomplexa</taxon>
        <taxon>Aconoidasida</taxon>
        <taxon>Piroplasmida</taxon>
        <taxon>Babesiidae</taxon>
        <taxon>Babesia</taxon>
    </lineage>
</organism>
<dbReference type="OrthoDB" id="371494at2759"/>
<sequence>MVFFDCCSGGNVSVEPTNFDVDAHRRVLIDAGISADALQSIDVGHYQILEPVTQTKIVEVQKEIIDEKIIEVPEIQYVDKIVEVDVPVVKYKPVYKKKEVVVEKHRHVPRIVYEDKIVEVPQIQYVEKEVEVPQIVVKEKIVEEPKIMIVEHVIPVLRVKKADHATDIDNAGQELLDEKLNGVTYVEAEGGEFAIQLAQHAVVDARADMACCTTR</sequence>
<gene>
    <name evidence="1" type="ORF">BaOVIS_027630</name>
</gene>
<evidence type="ECO:0000313" key="2">
    <source>
        <dbReference type="Proteomes" id="UP001057455"/>
    </source>
</evidence>